<dbReference type="KEGG" id="ctm:Cabther_A1843"/>
<gene>
    <name evidence="1" type="ordered locus">Cabther_A1843</name>
</gene>
<dbReference type="EMBL" id="CP002514">
    <property type="protein sequence ID" value="AEP12589.1"/>
    <property type="molecule type" value="Genomic_DNA"/>
</dbReference>
<name>G2LG76_CHLTF</name>
<sequence length="149" mass="16529">MRFRSMLHRFSRRQLLAGLVLSLTTAVSPVLGQSRRATRIRFTPGASSSTVTGVLPPRTTWRKYVLRANAGQTLTFAVSRTNPQLGVSVYDEIDGKEEPSGEPLTGVAPPTRTGEVTLPVRGDYFLYVWPIKPVKLTTPIKYSLTVEIR</sequence>
<dbReference type="Proteomes" id="UP000006791">
    <property type="component" value="Chromosome 1"/>
</dbReference>
<dbReference type="AlphaFoldDB" id="G2LG76"/>
<dbReference type="Gene3D" id="2.60.120.380">
    <property type="match status" value="1"/>
</dbReference>
<evidence type="ECO:0000313" key="1">
    <source>
        <dbReference type="EMBL" id="AEP12589.1"/>
    </source>
</evidence>
<proteinExistence type="predicted"/>
<protein>
    <recommendedName>
        <fullName evidence="3">Peptidase C-terminal archaeal/bacterial domain-containing protein</fullName>
    </recommendedName>
</protein>
<reference evidence="1 2" key="1">
    <citation type="journal article" date="2012" name="Environ. Microbiol.">
        <title>Complete genome of Candidatus Chloracidobacterium thermophilum, a chlorophyll-based photoheterotroph belonging to the phylum Acidobacteria.</title>
        <authorList>
            <person name="Garcia Costas A.M."/>
            <person name="Liu Z."/>
            <person name="Tomsho L.P."/>
            <person name="Schuster S.C."/>
            <person name="Ward D.M."/>
            <person name="Bryant D.A."/>
        </authorList>
    </citation>
    <scope>NUCLEOTIDE SEQUENCE [LARGE SCALE GENOMIC DNA]</scope>
    <source>
        <strain evidence="1 2">B</strain>
    </source>
</reference>
<evidence type="ECO:0008006" key="3">
    <source>
        <dbReference type="Google" id="ProtNLM"/>
    </source>
</evidence>
<organism evidence="1 2">
    <name type="scientific">Chloracidobacterium thermophilum (strain B)</name>
    <dbReference type="NCBI Taxonomy" id="981222"/>
    <lineage>
        <taxon>Bacteria</taxon>
        <taxon>Pseudomonadati</taxon>
        <taxon>Acidobacteriota</taxon>
        <taxon>Terriglobia</taxon>
        <taxon>Terriglobales</taxon>
        <taxon>Acidobacteriaceae</taxon>
        <taxon>Chloracidobacterium</taxon>
    </lineage>
</organism>
<dbReference type="HOGENOM" id="CLU_1746383_0_0_0"/>
<keyword evidence="2" id="KW-1185">Reference proteome</keyword>
<dbReference type="STRING" id="981222.Cabther_A1843"/>
<accession>G2LG76</accession>
<evidence type="ECO:0000313" key="2">
    <source>
        <dbReference type="Proteomes" id="UP000006791"/>
    </source>
</evidence>